<proteinExistence type="predicted"/>
<dbReference type="RefSeq" id="XP_024732954.1">
    <property type="nucleotide sequence ID" value="XM_024888671.1"/>
</dbReference>
<dbReference type="EMBL" id="KZ613853">
    <property type="protein sequence ID" value="PMD56050.1"/>
    <property type="molecule type" value="Genomic_DNA"/>
</dbReference>
<reference evidence="1 2" key="1">
    <citation type="submission" date="2016-04" db="EMBL/GenBank/DDBJ databases">
        <title>A degradative enzymes factory behind the ericoid mycorrhizal symbiosis.</title>
        <authorList>
            <consortium name="DOE Joint Genome Institute"/>
            <person name="Martino E."/>
            <person name="Morin E."/>
            <person name="Grelet G."/>
            <person name="Kuo A."/>
            <person name="Kohler A."/>
            <person name="Daghino S."/>
            <person name="Barry K."/>
            <person name="Choi C."/>
            <person name="Cichocki N."/>
            <person name="Clum A."/>
            <person name="Copeland A."/>
            <person name="Hainaut M."/>
            <person name="Haridas S."/>
            <person name="Labutti K."/>
            <person name="Lindquist E."/>
            <person name="Lipzen A."/>
            <person name="Khouja H.-R."/>
            <person name="Murat C."/>
            <person name="Ohm R."/>
            <person name="Olson A."/>
            <person name="Spatafora J."/>
            <person name="Veneault-Fourrey C."/>
            <person name="Henrissat B."/>
            <person name="Grigoriev I."/>
            <person name="Martin F."/>
            <person name="Perotto S."/>
        </authorList>
    </citation>
    <scope>NUCLEOTIDE SEQUENCE [LARGE SCALE GENOMIC DNA]</scope>
    <source>
        <strain evidence="1 2">E</strain>
    </source>
</reference>
<sequence length="126" mass="13175">MEATPLAEDPAPPPKMVVEPTVVVKVEPPEVSTEIMAEVVMAEGDPPAPAYIPSQPNSNPCSRFEYLTSPVPVVVVVTVPVAETPAPGRKQVPVAAIAVAAESELASSPYFTSSCPACLQEQKLLP</sequence>
<evidence type="ECO:0000313" key="1">
    <source>
        <dbReference type="EMBL" id="PMD56050.1"/>
    </source>
</evidence>
<organism evidence="1 2">
    <name type="scientific">Hyaloscypha bicolor E</name>
    <dbReference type="NCBI Taxonomy" id="1095630"/>
    <lineage>
        <taxon>Eukaryota</taxon>
        <taxon>Fungi</taxon>
        <taxon>Dikarya</taxon>
        <taxon>Ascomycota</taxon>
        <taxon>Pezizomycotina</taxon>
        <taxon>Leotiomycetes</taxon>
        <taxon>Helotiales</taxon>
        <taxon>Hyaloscyphaceae</taxon>
        <taxon>Hyaloscypha</taxon>
        <taxon>Hyaloscypha bicolor</taxon>
    </lineage>
</organism>
<gene>
    <name evidence="1" type="ORF">K444DRAFT_73182</name>
</gene>
<dbReference type="AlphaFoldDB" id="A0A2J6SZ40"/>
<accession>A0A2J6SZ40</accession>
<evidence type="ECO:0000313" key="2">
    <source>
        <dbReference type="Proteomes" id="UP000235371"/>
    </source>
</evidence>
<protein>
    <submittedName>
        <fullName evidence="1">Uncharacterized protein</fullName>
    </submittedName>
</protein>
<keyword evidence="2" id="KW-1185">Reference proteome</keyword>
<dbReference type="GeneID" id="36596747"/>
<dbReference type="Proteomes" id="UP000235371">
    <property type="component" value="Unassembled WGS sequence"/>
</dbReference>
<dbReference type="InParanoid" id="A0A2J6SZ40"/>
<name>A0A2J6SZ40_9HELO</name>